<dbReference type="Pfam" id="PF10117">
    <property type="entry name" value="McrBC"/>
    <property type="match status" value="1"/>
</dbReference>
<accession>A0A366I4Y4</accession>
<dbReference type="GO" id="GO:0004519">
    <property type="term" value="F:endonuclease activity"/>
    <property type="evidence" value="ECO:0007669"/>
    <property type="project" value="UniProtKB-KW"/>
</dbReference>
<keyword evidence="1" id="KW-0378">Hydrolase</keyword>
<comment type="caution">
    <text evidence="1">The sequence shown here is derived from an EMBL/GenBank/DDBJ whole genome shotgun (WGS) entry which is preliminary data.</text>
</comment>
<evidence type="ECO:0000313" key="1">
    <source>
        <dbReference type="EMBL" id="RBP61861.1"/>
    </source>
</evidence>
<keyword evidence="2" id="KW-1185">Reference proteome</keyword>
<sequence length="450" mass="52613">MQKGMVIQGTEMTELKIKDNALISKRFFDGISNVTEKIIDKTLEQLEQEGVFIFPKLIKDAEDISKDQVILQSFNDCYRSSNVMGFLGYGKERLVIESRFSTGICDYFFQYLLECVLSFPNILELNTDSNQDSLMFNLLLFLFPHYLKEAMRKGLFKTYIQNQYNDGNVKGSIDIPRHVRKNTPFIGNVAYNQREFSYDNYLMQLIRHTIEFIKKKPYGNNLLQKTKDEVSLVVGTTNGYEFFDRRKVIAENIKNPIRHAYYREYRALQRLCIMILQHEKHQIGPGMRQIHGILFDGSWIWEEYINLLIGSDFHHPMNKGRKGAQRLFARNVGLIYPDFISHEVDNRIIVDAKYKPCENIKGSDYQQLLAYMFRFDAKKGIYLYPQNQGVENIELRMNSGSTYENNVCPRDDIMVFKCGLTIPNEVANYEDFKVKIKKSEEDLKLECSSI</sequence>
<dbReference type="PANTHER" id="PTHR38733:SF1">
    <property type="entry name" value="TYPE IV METHYL-DIRECTED RESTRICTION ENZYME ECOKMCRBC"/>
    <property type="match status" value="1"/>
</dbReference>
<keyword evidence="1" id="KW-0540">Nuclease</keyword>
<reference evidence="1 2" key="1">
    <citation type="submission" date="2018-06" db="EMBL/GenBank/DDBJ databases">
        <title>Genomic Encyclopedia of Type Strains, Phase IV (KMG-IV): sequencing the most valuable type-strain genomes for metagenomic binning, comparative biology and taxonomic classification.</title>
        <authorList>
            <person name="Goeker M."/>
        </authorList>
    </citation>
    <scope>NUCLEOTIDE SEQUENCE [LARGE SCALE GENOMIC DNA]</scope>
    <source>
        <strain evidence="1 2">DSM 22112</strain>
    </source>
</reference>
<dbReference type="AlphaFoldDB" id="A0A366I4Y4"/>
<proteinExistence type="predicted"/>
<name>A0A366I4Y4_9FIRM</name>
<keyword evidence="1" id="KW-0255">Endonuclease</keyword>
<dbReference type="InterPro" id="IPR019292">
    <property type="entry name" value="McrC"/>
</dbReference>
<protein>
    <submittedName>
        <fullName evidence="1">5-methylcytosine-specific restriction endonuclease McrBC regulatory subunit McrC</fullName>
    </submittedName>
</protein>
<dbReference type="EMBL" id="QNRX01000013">
    <property type="protein sequence ID" value="RBP61861.1"/>
    <property type="molecule type" value="Genomic_DNA"/>
</dbReference>
<gene>
    <name evidence="1" type="ORF">DES36_11379</name>
</gene>
<evidence type="ECO:0000313" key="2">
    <source>
        <dbReference type="Proteomes" id="UP000253490"/>
    </source>
</evidence>
<organism evidence="1 2">
    <name type="scientific">Alkalibaculum bacchi</name>
    <dbReference type="NCBI Taxonomy" id="645887"/>
    <lineage>
        <taxon>Bacteria</taxon>
        <taxon>Bacillati</taxon>
        <taxon>Bacillota</taxon>
        <taxon>Clostridia</taxon>
        <taxon>Eubacteriales</taxon>
        <taxon>Eubacteriaceae</taxon>
        <taxon>Alkalibaculum</taxon>
    </lineage>
</organism>
<dbReference type="PANTHER" id="PTHR38733">
    <property type="entry name" value="PROTEIN MCRC"/>
    <property type="match status" value="1"/>
</dbReference>
<dbReference type="Proteomes" id="UP000253490">
    <property type="component" value="Unassembled WGS sequence"/>
</dbReference>